<evidence type="ECO:0000259" key="2">
    <source>
        <dbReference type="PROSITE" id="PS50280"/>
    </source>
</evidence>
<dbReference type="AlphaFoldDB" id="A0AAD9S6S9"/>
<dbReference type="PROSITE" id="PS50280">
    <property type="entry name" value="SET"/>
    <property type="match status" value="1"/>
</dbReference>
<organism evidence="3 4">
    <name type="scientific">Phomopsis amygdali</name>
    <name type="common">Fusicoccum amygdali</name>
    <dbReference type="NCBI Taxonomy" id="1214568"/>
    <lineage>
        <taxon>Eukaryota</taxon>
        <taxon>Fungi</taxon>
        <taxon>Dikarya</taxon>
        <taxon>Ascomycota</taxon>
        <taxon>Pezizomycotina</taxon>
        <taxon>Sordariomycetes</taxon>
        <taxon>Sordariomycetidae</taxon>
        <taxon>Diaporthales</taxon>
        <taxon>Diaporthaceae</taxon>
        <taxon>Diaporthe</taxon>
    </lineage>
</organism>
<feature type="coiled-coil region" evidence="1">
    <location>
        <begin position="353"/>
        <end position="410"/>
    </location>
</feature>
<evidence type="ECO:0000313" key="4">
    <source>
        <dbReference type="Proteomes" id="UP001265746"/>
    </source>
</evidence>
<dbReference type="PANTHER" id="PTHR13271">
    <property type="entry name" value="UNCHARACTERIZED PUTATIVE METHYLTRANSFERASE"/>
    <property type="match status" value="1"/>
</dbReference>
<dbReference type="InterPro" id="IPR046341">
    <property type="entry name" value="SET_dom_sf"/>
</dbReference>
<dbReference type="PANTHER" id="PTHR13271:SF137">
    <property type="entry name" value="SET DOMAIN-CONTAINING PROTEIN"/>
    <property type="match status" value="1"/>
</dbReference>
<gene>
    <name evidence="3" type="ORF">N8I77_010251</name>
</gene>
<dbReference type="EMBL" id="JAUJFL010000006">
    <property type="protein sequence ID" value="KAK2600740.1"/>
    <property type="molecule type" value="Genomic_DNA"/>
</dbReference>
<feature type="domain" description="SET" evidence="2">
    <location>
        <begin position="23"/>
        <end position="246"/>
    </location>
</feature>
<keyword evidence="1" id="KW-0175">Coiled coil</keyword>
<protein>
    <recommendedName>
        <fullName evidence="2">SET domain-containing protein</fullName>
    </recommendedName>
</protein>
<dbReference type="Gene3D" id="3.90.1410.10">
    <property type="entry name" value="set domain protein methyltransferase, domain 1"/>
    <property type="match status" value="1"/>
</dbReference>
<reference evidence="3" key="1">
    <citation type="submission" date="2023-06" db="EMBL/GenBank/DDBJ databases">
        <authorList>
            <person name="Noh H."/>
        </authorList>
    </citation>
    <scope>NUCLEOTIDE SEQUENCE</scope>
    <source>
        <strain evidence="3">DUCC20226</strain>
    </source>
</reference>
<dbReference type="SUPFAM" id="SSF82199">
    <property type="entry name" value="SET domain"/>
    <property type="match status" value="1"/>
</dbReference>
<evidence type="ECO:0000256" key="1">
    <source>
        <dbReference type="SAM" id="Coils"/>
    </source>
</evidence>
<dbReference type="Proteomes" id="UP001265746">
    <property type="component" value="Unassembled WGS sequence"/>
</dbReference>
<dbReference type="InterPro" id="IPR044429">
    <property type="entry name" value="SETD4_SET"/>
</dbReference>
<dbReference type="InterPro" id="IPR001214">
    <property type="entry name" value="SET_dom"/>
</dbReference>
<keyword evidence="4" id="KW-1185">Reference proteome</keyword>
<proteinExistence type="predicted"/>
<dbReference type="Pfam" id="PF00856">
    <property type="entry name" value="SET"/>
    <property type="match status" value="1"/>
</dbReference>
<evidence type="ECO:0000313" key="3">
    <source>
        <dbReference type="EMBL" id="KAK2600740.1"/>
    </source>
</evidence>
<sequence>MALEAEDKLEEVHEELLTWANSIGVEVNSIRPMRISGLVATDHIPKGTDILTVPISALRTKDTVPAAIVACLPKDFTVHGLLAVDLALNKAANETKYSKWQAVVPTEEDIQLSMPLTWPPSLQSLLPAGASQLLEKQRAKFEKDWNTVSAAFPIESKSKRSAPSKECTRDEYLHAWLLVNTRTFYFVTPKTEKLPKEDHMALQPVADLFNHTDQGGCHVAFDHADSFTFRTTRPYEKGDEVHISYGSHSNDFLLVEYGFVLARNHWDEVHLDDVILPALTRRQKEELEDVGFLGNYVLDNDTVCHRTQVALRQMAVTGRYGGLPIDEWRKFVSGLDDGEKSQAKVDALAVGLLEKYEATIKTKEKDLRKLRFQEEDGDADMNESRREILLRRWAQIRDLVTATIERLENE</sequence>
<dbReference type="CDD" id="cd19177">
    <property type="entry name" value="SET_SETD4"/>
    <property type="match status" value="1"/>
</dbReference>
<dbReference type="InterPro" id="IPR050600">
    <property type="entry name" value="SETD3_SETD6_MTase"/>
</dbReference>
<accession>A0AAD9S6S9</accession>
<name>A0AAD9S6S9_PHOAM</name>
<dbReference type="GO" id="GO:0016279">
    <property type="term" value="F:protein-lysine N-methyltransferase activity"/>
    <property type="evidence" value="ECO:0007669"/>
    <property type="project" value="InterPro"/>
</dbReference>
<comment type="caution">
    <text evidence="3">The sequence shown here is derived from an EMBL/GenBank/DDBJ whole genome shotgun (WGS) entry which is preliminary data.</text>
</comment>